<organism evidence="1 2">
    <name type="scientific">Tanacetum coccineum</name>
    <dbReference type="NCBI Taxonomy" id="301880"/>
    <lineage>
        <taxon>Eukaryota</taxon>
        <taxon>Viridiplantae</taxon>
        <taxon>Streptophyta</taxon>
        <taxon>Embryophyta</taxon>
        <taxon>Tracheophyta</taxon>
        <taxon>Spermatophyta</taxon>
        <taxon>Magnoliopsida</taxon>
        <taxon>eudicotyledons</taxon>
        <taxon>Gunneridae</taxon>
        <taxon>Pentapetalae</taxon>
        <taxon>asterids</taxon>
        <taxon>campanulids</taxon>
        <taxon>Asterales</taxon>
        <taxon>Asteraceae</taxon>
        <taxon>Asteroideae</taxon>
        <taxon>Anthemideae</taxon>
        <taxon>Anthemidinae</taxon>
        <taxon>Tanacetum</taxon>
    </lineage>
</organism>
<reference evidence="1" key="2">
    <citation type="submission" date="2022-01" db="EMBL/GenBank/DDBJ databases">
        <authorList>
            <person name="Yamashiro T."/>
            <person name="Shiraishi A."/>
            <person name="Satake H."/>
            <person name="Nakayama K."/>
        </authorList>
    </citation>
    <scope>NUCLEOTIDE SEQUENCE</scope>
</reference>
<reference evidence="1" key="1">
    <citation type="journal article" date="2022" name="Int. J. Mol. Sci.">
        <title>Draft Genome of Tanacetum Coccineum: Genomic Comparison of Closely Related Tanacetum-Family Plants.</title>
        <authorList>
            <person name="Yamashiro T."/>
            <person name="Shiraishi A."/>
            <person name="Nakayama K."/>
            <person name="Satake H."/>
        </authorList>
    </citation>
    <scope>NUCLEOTIDE SEQUENCE</scope>
</reference>
<evidence type="ECO:0000313" key="1">
    <source>
        <dbReference type="EMBL" id="GJS81919.1"/>
    </source>
</evidence>
<proteinExistence type="predicted"/>
<protein>
    <submittedName>
        <fullName evidence="1">Uncharacterized protein</fullName>
    </submittedName>
</protein>
<sequence>MEVGPSLERIKELGASVSLSFNVWKVECLVIGKKMNGVCYSKRWSLVGDIFDGNLNDRATLYESGFFFNIQLFSNNAGNLVVAPLKMPYSKMAEAVPFEFNISGFINGRIGCISFNRPIRSVRTSWEDKFLDLDWGRVLVTIQEWLLDKNAPSGS</sequence>
<comment type="caution">
    <text evidence="1">The sequence shown here is derived from an EMBL/GenBank/DDBJ whole genome shotgun (WGS) entry which is preliminary data.</text>
</comment>
<accession>A0ABQ4YVP4</accession>
<dbReference type="Proteomes" id="UP001151760">
    <property type="component" value="Unassembled WGS sequence"/>
</dbReference>
<gene>
    <name evidence="1" type="ORF">Tco_0748460</name>
</gene>
<keyword evidence="2" id="KW-1185">Reference proteome</keyword>
<dbReference type="EMBL" id="BQNB010010784">
    <property type="protein sequence ID" value="GJS81919.1"/>
    <property type="molecule type" value="Genomic_DNA"/>
</dbReference>
<evidence type="ECO:0000313" key="2">
    <source>
        <dbReference type="Proteomes" id="UP001151760"/>
    </source>
</evidence>
<name>A0ABQ4YVP4_9ASTR</name>